<name>A0A843TN45_COLES</name>
<evidence type="ECO:0000313" key="2">
    <source>
        <dbReference type="Proteomes" id="UP000652761"/>
    </source>
</evidence>
<accession>A0A843TN45</accession>
<protein>
    <submittedName>
        <fullName evidence="1">Uncharacterized protein</fullName>
    </submittedName>
</protein>
<dbReference type="EMBL" id="NMUH01000077">
    <property type="protein sequence ID" value="MQL70740.1"/>
    <property type="molecule type" value="Genomic_DNA"/>
</dbReference>
<evidence type="ECO:0000313" key="1">
    <source>
        <dbReference type="EMBL" id="MQL70740.1"/>
    </source>
</evidence>
<feature type="non-terminal residue" evidence="1">
    <location>
        <position position="1"/>
    </location>
</feature>
<organism evidence="1 2">
    <name type="scientific">Colocasia esculenta</name>
    <name type="common">Wild taro</name>
    <name type="synonym">Arum esculentum</name>
    <dbReference type="NCBI Taxonomy" id="4460"/>
    <lineage>
        <taxon>Eukaryota</taxon>
        <taxon>Viridiplantae</taxon>
        <taxon>Streptophyta</taxon>
        <taxon>Embryophyta</taxon>
        <taxon>Tracheophyta</taxon>
        <taxon>Spermatophyta</taxon>
        <taxon>Magnoliopsida</taxon>
        <taxon>Liliopsida</taxon>
        <taxon>Araceae</taxon>
        <taxon>Aroideae</taxon>
        <taxon>Colocasieae</taxon>
        <taxon>Colocasia</taxon>
    </lineage>
</organism>
<dbReference type="Proteomes" id="UP000652761">
    <property type="component" value="Unassembled WGS sequence"/>
</dbReference>
<reference evidence="1" key="1">
    <citation type="submission" date="2017-07" db="EMBL/GenBank/DDBJ databases">
        <title>Taro Niue Genome Assembly and Annotation.</title>
        <authorList>
            <person name="Atibalentja N."/>
            <person name="Keating K."/>
            <person name="Fields C.J."/>
        </authorList>
    </citation>
    <scope>NUCLEOTIDE SEQUENCE</scope>
    <source>
        <strain evidence="1">Niue_2</strain>
        <tissue evidence="1">Leaf</tissue>
    </source>
</reference>
<dbReference type="AlphaFoldDB" id="A0A843TN45"/>
<proteinExistence type="predicted"/>
<comment type="caution">
    <text evidence="1">The sequence shown here is derived from an EMBL/GenBank/DDBJ whole genome shotgun (WGS) entry which is preliminary data.</text>
</comment>
<keyword evidence="2" id="KW-1185">Reference proteome</keyword>
<sequence length="52" mass="5905">MRITTGRSIRRPERDKVPCRDQIVIGLELEELGIKLDEAFSPRILLLLGLSS</sequence>
<gene>
    <name evidence="1" type="ORF">Taro_003063</name>
</gene>